<sequence length="67" mass="7696">MSSPILQINDRTPIKVVVDLLSIHEENFVEEDFIIEVALGNGIYIKLILIMHFCIGLLKSLFIWLNL</sequence>
<feature type="transmembrane region" description="Helical" evidence="1">
    <location>
        <begin position="43"/>
        <end position="65"/>
    </location>
</feature>
<dbReference type="AlphaFoldDB" id="A0A151TEZ4"/>
<keyword evidence="1" id="KW-0472">Membrane</keyword>
<keyword evidence="3" id="KW-1185">Reference proteome</keyword>
<proteinExistence type="predicted"/>
<evidence type="ECO:0000256" key="1">
    <source>
        <dbReference type="SAM" id="Phobius"/>
    </source>
</evidence>
<organism evidence="2 3">
    <name type="scientific">Cajanus cajan</name>
    <name type="common">Pigeon pea</name>
    <name type="synonym">Cajanus indicus</name>
    <dbReference type="NCBI Taxonomy" id="3821"/>
    <lineage>
        <taxon>Eukaryota</taxon>
        <taxon>Viridiplantae</taxon>
        <taxon>Streptophyta</taxon>
        <taxon>Embryophyta</taxon>
        <taxon>Tracheophyta</taxon>
        <taxon>Spermatophyta</taxon>
        <taxon>Magnoliopsida</taxon>
        <taxon>eudicotyledons</taxon>
        <taxon>Gunneridae</taxon>
        <taxon>Pentapetalae</taxon>
        <taxon>rosids</taxon>
        <taxon>fabids</taxon>
        <taxon>Fabales</taxon>
        <taxon>Fabaceae</taxon>
        <taxon>Papilionoideae</taxon>
        <taxon>50 kb inversion clade</taxon>
        <taxon>NPAAA clade</taxon>
        <taxon>indigoferoid/millettioid clade</taxon>
        <taxon>Phaseoleae</taxon>
        <taxon>Cajanus</taxon>
    </lineage>
</organism>
<dbReference type="Proteomes" id="UP000075243">
    <property type="component" value="Chromosome 6"/>
</dbReference>
<accession>A0A151TEZ4</accession>
<gene>
    <name evidence="2" type="ORF">KK1_011812</name>
</gene>
<evidence type="ECO:0000313" key="3">
    <source>
        <dbReference type="Proteomes" id="UP000075243"/>
    </source>
</evidence>
<name>A0A151TEZ4_CAJCA</name>
<dbReference type="Gramene" id="C.cajan_11475.t">
    <property type="protein sequence ID" value="C.cajan_11475.t"/>
    <property type="gene ID" value="C.cajan_11475"/>
</dbReference>
<keyword evidence="1" id="KW-1133">Transmembrane helix</keyword>
<evidence type="ECO:0000313" key="2">
    <source>
        <dbReference type="EMBL" id="KYP65566.1"/>
    </source>
</evidence>
<reference evidence="2 3" key="1">
    <citation type="journal article" date="2012" name="Nat. Biotechnol.">
        <title>Draft genome sequence of pigeonpea (Cajanus cajan), an orphan legume crop of resource-poor farmers.</title>
        <authorList>
            <person name="Varshney R.K."/>
            <person name="Chen W."/>
            <person name="Li Y."/>
            <person name="Bharti A.K."/>
            <person name="Saxena R.K."/>
            <person name="Schlueter J.A."/>
            <person name="Donoghue M.T."/>
            <person name="Azam S."/>
            <person name="Fan G."/>
            <person name="Whaley A.M."/>
            <person name="Farmer A.D."/>
            <person name="Sheridan J."/>
            <person name="Iwata A."/>
            <person name="Tuteja R."/>
            <person name="Penmetsa R.V."/>
            <person name="Wu W."/>
            <person name="Upadhyaya H.D."/>
            <person name="Yang S.P."/>
            <person name="Shah T."/>
            <person name="Saxena K.B."/>
            <person name="Michael T."/>
            <person name="McCombie W.R."/>
            <person name="Yang B."/>
            <person name="Zhang G."/>
            <person name="Yang H."/>
            <person name="Wang J."/>
            <person name="Spillane C."/>
            <person name="Cook D.R."/>
            <person name="May G.D."/>
            <person name="Xu X."/>
            <person name="Jackson S.A."/>
        </authorList>
    </citation>
    <scope>NUCLEOTIDE SEQUENCE [LARGE SCALE GENOMIC DNA]</scope>
    <source>
        <strain evidence="3">cv. Asha</strain>
    </source>
</reference>
<keyword evidence="1" id="KW-0812">Transmembrane</keyword>
<protein>
    <submittedName>
        <fullName evidence="2">Uncharacterized protein</fullName>
    </submittedName>
</protein>
<dbReference type="EMBL" id="CM003608">
    <property type="protein sequence ID" value="KYP65566.1"/>
    <property type="molecule type" value="Genomic_DNA"/>
</dbReference>